<protein>
    <submittedName>
        <fullName evidence="2">Uncharacterized protein</fullName>
    </submittedName>
</protein>
<evidence type="ECO:0000313" key="3">
    <source>
        <dbReference type="Proteomes" id="UP000053718"/>
    </source>
</evidence>
<keyword evidence="3" id="KW-1185">Reference proteome</keyword>
<feature type="transmembrane region" description="Helical" evidence="1">
    <location>
        <begin position="12"/>
        <end position="34"/>
    </location>
</feature>
<dbReference type="eggNOG" id="COG4966">
    <property type="taxonomic scope" value="Bacteria"/>
</dbReference>
<proteinExistence type="predicted"/>
<evidence type="ECO:0000313" key="2">
    <source>
        <dbReference type="EMBL" id="KFZ28377.1"/>
    </source>
</evidence>
<keyword evidence="1" id="KW-0812">Transmembrane</keyword>
<gene>
    <name evidence="2" type="ORF">IDAT_08680</name>
</gene>
<comment type="caution">
    <text evidence="2">The sequence shown here is derived from an EMBL/GenBank/DDBJ whole genome shotgun (WGS) entry which is preliminary data.</text>
</comment>
<dbReference type="OrthoDB" id="6237772at2"/>
<organism evidence="2 3">
    <name type="scientific">Pseudidiomarina atlantica</name>
    <dbReference type="NCBI Taxonomy" id="1517416"/>
    <lineage>
        <taxon>Bacteria</taxon>
        <taxon>Pseudomonadati</taxon>
        <taxon>Pseudomonadota</taxon>
        <taxon>Gammaproteobacteria</taxon>
        <taxon>Alteromonadales</taxon>
        <taxon>Idiomarinaceae</taxon>
        <taxon>Pseudidiomarina</taxon>
    </lineage>
</organism>
<dbReference type="EMBL" id="JPIN01000008">
    <property type="protein sequence ID" value="KFZ28377.1"/>
    <property type="molecule type" value="Genomic_DNA"/>
</dbReference>
<keyword evidence="1" id="KW-0472">Membrane</keyword>
<name>A0A094IMQ7_9GAMM</name>
<reference evidence="2 3" key="1">
    <citation type="submission" date="2014-06" db="EMBL/GenBank/DDBJ databases">
        <title>Draft genome sequence of Idiomarina sp. MCCC 1A10513.</title>
        <authorList>
            <person name="Du J."/>
            <person name="Lai Q."/>
            <person name="Shao Z."/>
        </authorList>
    </citation>
    <scope>NUCLEOTIDE SEQUENCE [LARGE SCALE GENOMIC DNA]</scope>
    <source>
        <strain evidence="2 3">MCCC 1A10513</strain>
    </source>
</reference>
<dbReference type="Proteomes" id="UP000053718">
    <property type="component" value="Unassembled WGS sequence"/>
</dbReference>
<accession>A0A094IMQ7</accession>
<sequence>MMNQQQRQSGVSLISLLIGLLIASIVVVAMMTVYQTSVRTMVKSAESARLQSESLSTLLTSHLSLQGAGYGMPIDDLLDNPDMAIDFSAAQFNGSGRLVTGGPGIALVWRYGVDTNNDFEVDNFRCEGLYVSADVGVVQLVSNSSCSTARRVSWPSIPWLQVPLATPSQLTNLDGEDAEINNFFVNLEDRDPPCSPFGMSDNASVQGVLGRRAVEVGYQRLVNGSPQTVSSTTCLVNLVPEGVL</sequence>
<dbReference type="RefSeq" id="WP_034732834.1">
    <property type="nucleotide sequence ID" value="NZ_JPIN01000008.1"/>
</dbReference>
<dbReference type="AlphaFoldDB" id="A0A094IMQ7"/>
<evidence type="ECO:0000256" key="1">
    <source>
        <dbReference type="SAM" id="Phobius"/>
    </source>
</evidence>
<dbReference type="STRING" id="1517416.IDAT_08680"/>
<keyword evidence="1" id="KW-1133">Transmembrane helix</keyword>